<comment type="similarity">
    <text evidence="2">Belongs to the glycosyl hydrolase 9 (cellulase E) family.</text>
</comment>
<evidence type="ECO:0000256" key="4">
    <source>
        <dbReference type="ARBA" id="ARBA00022801"/>
    </source>
</evidence>
<dbReference type="EMBL" id="JADFTS010000005">
    <property type="protein sequence ID" value="KAF9605557.1"/>
    <property type="molecule type" value="Genomic_DNA"/>
</dbReference>
<evidence type="ECO:0000313" key="10">
    <source>
        <dbReference type="EMBL" id="KAF9605557.1"/>
    </source>
</evidence>
<keyword evidence="5" id="KW-0136">Cellulose degradation</keyword>
<comment type="caution">
    <text evidence="10">The sequence shown here is derived from an EMBL/GenBank/DDBJ whole genome shotgun (WGS) entry which is preliminary data.</text>
</comment>
<organism evidence="10 11">
    <name type="scientific">Coptis chinensis</name>
    <dbReference type="NCBI Taxonomy" id="261450"/>
    <lineage>
        <taxon>Eukaryota</taxon>
        <taxon>Viridiplantae</taxon>
        <taxon>Streptophyta</taxon>
        <taxon>Embryophyta</taxon>
        <taxon>Tracheophyta</taxon>
        <taxon>Spermatophyta</taxon>
        <taxon>Magnoliopsida</taxon>
        <taxon>Ranunculales</taxon>
        <taxon>Ranunculaceae</taxon>
        <taxon>Coptidoideae</taxon>
        <taxon>Coptis</taxon>
    </lineage>
</organism>
<sequence length="185" mass="21592">MVTTRNVGNDRKICDGRAAASIVFQDDIEYSKKLLDGASALYSFANDKNKRHSYSCDNSNIARYYNLAGYWDEIIWSVAWMFFASGNVSYLERATEDTVATYAKAFSRIPDLSVLSWDNKLPAAELLLTRLRIFLDPGYTYEGLLRRYHNEADRNMCSYLRQFNVFNWKKKNEKIYFHLKNDINN</sequence>
<evidence type="ECO:0000256" key="8">
    <source>
        <dbReference type="ARBA" id="ARBA00023326"/>
    </source>
</evidence>
<dbReference type="GO" id="GO:0008810">
    <property type="term" value="F:cellulase activity"/>
    <property type="evidence" value="ECO:0007669"/>
    <property type="project" value="UniProtKB-EC"/>
</dbReference>
<dbReference type="InterPro" id="IPR012341">
    <property type="entry name" value="6hp_glycosidase-like_sf"/>
</dbReference>
<protein>
    <recommendedName>
        <fullName evidence="3">cellulase</fullName>
        <ecNumber evidence="3">3.2.1.4</ecNumber>
    </recommendedName>
</protein>
<evidence type="ECO:0000256" key="7">
    <source>
        <dbReference type="ARBA" id="ARBA00023295"/>
    </source>
</evidence>
<dbReference type="InterPro" id="IPR008928">
    <property type="entry name" value="6-hairpin_glycosidase_sf"/>
</dbReference>
<dbReference type="PANTHER" id="PTHR22298">
    <property type="entry name" value="ENDO-1,4-BETA-GLUCANASE"/>
    <property type="match status" value="1"/>
</dbReference>
<comment type="catalytic activity">
    <reaction evidence="1">
        <text>Endohydrolysis of (1-&gt;4)-beta-D-glucosidic linkages in cellulose, lichenin and cereal beta-D-glucans.</text>
        <dbReference type="EC" id="3.2.1.4"/>
    </reaction>
</comment>
<evidence type="ECO:0000313" key="11">
    <source>
        <dbReference type="Proteomes" id="UP000631114"/>
    </source>
</evidence>
<feature type="domain" description="Glycoside hydrolase family 9" evidence="9">
    <location>
        <begin position="18"/>
        <end position="169"/>
    </location>
</feature>
<accession>A0A835LUM4</accession>
<dbReference type="GO" id="GO:0030245">
    <property type="term" value="P:cellulose catabolic process"/>
    <property type="evidence" value="ECO:0007669"/>
    <property type="project" value="UniProtKB-KW"/>
</dbReference>
<keyword evidence="11" id="KW-1185">Reference proteome</keyword>
<evidence type="ECO:0000256" key="2">
    <source>
        <dbReference type="ARBA" id="ARBA00007072"/>
    </source>
</evidence>
<reference evidence="10 11" key="1">
    <citation type="submission" date="2020-10" db="EMBL/GenBank/DDBJ databases">
        <title>The Coptis chinensis genome and diversification of protoberbering-type alkaloids.</title>
        <authorList>
            <person name="Wang B."/>
            <person name="Shu S."/>
            <person name="Song C."/>
            <person name="Liu Y."/>
        </authorList>
    </citation>
    <scope>NUCLEOTIDE SEQUENCE [LARGE SCALE GENOMIC DNA]</scope>
    <source>
        <strain evidence="10">HL-2020</strain>
        <tissue evidence="10">Leaf</tissue>
    </source>
</reference>
<evidence type="ECO:0000256" key="5">
    <source>
        <dbReference type="ARBA" id="ARBA00023001"/>
    </source>
</evidence>
<proteinExistence type="inferred from homology"/>
<keyword evidence="4" id="KW-0378">Hydrolase</keyword>
<keyword evidence="6" id="KW-0119">Carbohydrate metabolism</keyword>
<gene>
    <name evidence="10" type="ORF">IFM89_017576</name>
</gene>
<evidence type="ECO:0000256" key="6">
    <source>
        <dbReference type="ARBA" id="ARBA00023277"/>
    </source>
</evidence>
<dbReference type="InterPro" id="IPR001701">
    <property type="entry name" value="Glyco_hydro_9"/>
</dbReference>
<name>A0A835LUM4_9MAGN</name>
<dbReference type="OrthoDB" id="10257085at2759"/>
<dbReference type="AlphaFoldDB" id="A0A835LUM4"/>
<evidence type="ECO:0000256" key="1">
    <source>
        <dbReference type="ARBA" id="ARBA00000966"/>
    </source>
</evidence>
<evidence type="ECO:0000256" key="3">
    <source>
        <dbReference type="ARBA" id="ARBA00012601"/>
    </source>
</evidence>
<dbReference type="EC" id="3.2.1.4" evidence="3"/>
<evidence type="ECO:0000259" key="9">
    <source>
        <dbReference type="Pfam" id="PF00759"/>
    </source>
</evidence>
<keyword evidence="8" id="KW-0624">Polysaccharide degradation</keyword>
<dbReference type="SUPFAM" id="SSF48208">
    <property type="entry name" value="Six-hairpin glycosidases"/>
    <property type="match status" value="1"/>
</dbReference>
<dbReference type="Proteomes" id="UP000631114">
    <property type="component" value="Unassembled WGS sequence"/>
</dbReference>
<dbReference type="Gene3D" id="1.50.10.10">
    <property type="match status" value="1"/>
</dbReference>
<keyword evidence="7" id="KW-0326">Glycosidase</keyword>
<dbReference type="Pfam" id="PF00759">
    <property type="entry name" value="Glyco_hydro_9"/>
    <property type="match status" value="1"/>
</dbReference>